<reference evidence="2 3" key="1">
    <citation type="submission" date="2020-08" db="EMBL/GenBank/DDBJ databases">
        <title>Genomic Encyclopedia of Type Strains, Phase IV (KMG-V): Genome sequencing to study the core and pangenomes of soil and plant-associated prokaryotes.</title>
        <authorList>
            <person name="Whitman W."/>
        </authorList>
    </citation>
    <scope>NUCLEOTIDE SEQUENCE [LARGE SCALE GENOMIC DNA]</scope>
    <source>
        <strain evidence="2 3">SEMIA 492</strain>
    </source>
</reference>
<organism evidence="2 3">
    <name type="scientific">Rhizobium leucaenae</name>
    <dbReference type="NCBI Taxonomy" id="29450"/>
    <lineage>
        <taxon>Bacteria</taxon>
        <taxon>Pseudomonadati</taxon>
        <taxon>Pseudomonadota</taxon>
        <taxon>Alphaproteobacteria</taxon>
        <taxon>Hyphomicrobiales</taxon>
        <taxon>Rhizobiaceae</taxon>
        <taxon>Rhizobium/Agrobacterium group</taxon>
        <taxon>Rhizobium</taxon>
    </lineage>
</organism>
<gene>
    <name evidence="2" type="ORF">GGE60_002768</name>
</gene>
<dbReference type="EMBL" id="JACIIG010000005">
    <property type="protein sequence ID" value="MBB4568652.1"/>
    <property type="molecule type" value="Genomic_DNA"/>
</dbReference>
<evidence type="ECO:0000313" key="3">
    <source>
        <dbReference type="Proteomes" id="UP000543836"/>
    </source>
</evidence>
<dbReference type="Proteomes" id="UP000543836">
    <property type="component" value="Unassembled WGS sequence"/>
</dbReference>
<keyword evidence="3" id="KW-1185">Reference proteome</keyword>
<feature type="compositionally biased region" description="Pro residues" evidence="1">
    <location>
        <begin position="9"/>
        <end position="23"/>
    </location>
</feature>
<comment type="caution">
    <text evidence="2">The sequence shown here is derived from an EMBL/GenBank/DDBJ whole genome shotgun (WGS) entry which is preliminary data.</text>
</comment>
<evidence type="ECO:0000313" key="2">
    <source>
        <dbReference type="EMBL" id="MBB4568652.1"/>
    </source>
</evidence>
<sequence>MSVPREPIPDQPPMPGPGWAPEPPIEEPDPDRLPDEIPVPNPDENEEPAKHA</sequence>
<dbReference type="AlphaFoldDB" id="A0A7W7EKP5"/>
<accession>A0A7W7EKP5</accession>
<feature type="region of interest" description="Disordered" evidence="1">
    <location>
        <begin position="1"/>
        <end position="52"/>
    </location>
</feature>
<dbReference type="RefSeq" id="WP_172831044.1">
    <property type="nucleotide sequence ID" value="NZ_JACIIG010000005.1"/>
</dbReference>
<protein>
    <submittedName>
        <fullName evidence="2">Uncharacterized protein</fullName>
    </submittedName>
</protein>
<proteinExistence type="predicted"/>
<name>A0A7W7EKP5_9HYPH</name>
<evidence type="ECO:0000256" key="1">
    <source>
        <dbReference type="SAM" id="MobiDB-lite"/>
    </source>
</evidence>